<evidence type="ECO:0000256" key="1">
    <source>
        <dbReference type="SAM" id="MobiDB-lite"/>
    </source>
</evidence>
<feature type="transmembrane region" description="Helical" evidence="2">
    <location>
        <begin position="274"/>
        <end position="293"/>
    </location>
</feature>
<feature type="compositionally biased region" description="Pro residues" evidence="1">
    <location>
        <begin position="53"/>
        <end position="83"/>
    </location>
</feature>
<dbReference type="Proteomes" id="UP000198327">
    <property type="component" value="Unassembled WGS sequence"/>
</dbReference>
<feature type="transmembrane region" description="Helical" evidence="2">
    <location>
        <begin position="168"/>
        <end position="192"/>
    </location>
</feature>
<feature type="transmembrane region" description="Helical" evidence="2">
    <location>
        <begin position="354"/>
        <end position="372"/>
    </location>
</feature>
<name>A0A239JC77_9NOCA</name>
<evidence type="ECO:0000313" key="3">
    <source>
        <dbReference type="EMBL" id="SNT03409.1"/>
    </source>
</evidence>
<dbReference type="AlphaFoldDB" id="A0A239JC77"/>
<keyword evidence="2" id="KW-0472">Membrane</keyword>
<protein>
    <submittedName>
        <fullName evidence="3">Predicted membrane protein</fullName>
    </submittedName>
</protein>
<proteinExistence type="predicted"/>
<keyword evidence="2" id="KW-1133">Transmembrane helix</keyword>
<feature type="transmembrane region" description="Helical" evidence="2">
    <location>
        <begin position="491"/>
        <end position="521"/>
    </location>
</feature>
<accession>A0A239JC77</accession>
<evidence type="ECO:0000256" key="2">
    <source>
        <dbReference type="SAM" id="Phobius"/>
    </source>
</evidence>
<reference evidence="4" key="1">
    <citation type="submission" date="2017-06" db="EMBL/GenBank/DDBJ databases">
        <authorList>
            <person name="Varghese N."/>
            <person name="Submissions S."/>
        </authorList>
    </citation>
    <scope>NUCLEOTIDE SEQUENCE [LARGE SCALE GENOMIC DNA]</scope>
    <source>
        <strain evidence="4">JCM 23211</strain>
    </source>
</reference>
<feature type="transmembrane region" description="Helical" evidence="2">
    <location>
        <begin position="223"/>
        <end position="238"/>
    </location>
</feature>
<feature type="transmembrane region" description="Helical" evidence="2">
    <location>
        <begin position="379"/>
        <end position="395"/>
    </location>
</feature>
<feature type="transmembrane region" description="Helical" evidence="2">
    <location>
        <begin position="425"/>
        <end position="444"/>
    </location>
</feature>
<feature type="transmembrane region" description="Helical" evidence="2">
    <location>
        <begin position="143"/>
        <end position="161"/>
    </location>
</feature>
<dbReference type="RefSeq" id="WP_089247590.1">
    <property type="nucleotide sequence ID" value="NZ_FZOW01000008.1"/>
</dbReference>
<feature type="region of interest" description="Disordered" evidence="1">
    <location>
        <begin position="49"/>
        <end position="101"/>
    </location>
</feature>
<feature type="transmembrane region" description="Helical" evidence="2">
    <location>
        <begin position="299"/>
        <end position="320"/>
    </location>
</feature>
<feature type="transmembrane region" description="Helical" evidence="2">
    <location>
        <begin position="527"/>
        <end position="548"/>
    </location>
</feature>
<dbReference type="OrthoDB" id="3729996at2"/>
<evidence type="ECO:0000313" key="4">
    <source>
        <dbReference type="Proteomes" id="UP000198327"/>
    </source>
</evidence>
<dbReference type="PANTHER" id="PTHR38434">
    <property type="entry name" value="BLL2549 PROTEIN"/>
    <property type="match status" value="1"/>
</dbReference>
<feature type="transmembrane region" description="Helical" evidence="2">
    <location>
        <begin position="111"/>
        <end position="137"/>
    </location>
</feature>
<feature type="transmembrane region" description="Helical" evidence="2">
    <location>
        <begin position="459"/>
        <end position="479"/>
    </location>
</feature>
<feature type="transmembrane region" description="Helical" evidence="2">
    <location>
        <begin position="198"/>
        <end position="216"/>
    </location>
</feature>
<dbReference type="STRING" id="398843.A3K89_24155"/>
<dbReference type="EMBL" id="FZOW01000008">
    <property type="protein sequence ID" value="SNT03409.1"/>
    <property type="molecule type" value="Genomic_DNA"/>
</dbReference>
<organism evidence="3 4">
    <name type="scientific">Rhodococcoides kyotonense</name>
    <dbReference type="NCBI Taxonomy" id="398843"/>
    <lineage>
        <taxon>Bacteria</taxon>
        <taxon>Bacillati</taxon>
        <taxon>Actinomycetota</taxon>
        <taxon>Actinomycetes</taxon>
        <taxon>Mycobacteriales</taxon>
        <taxon>Nocardiaceae</taxon>
        <taxon>Rhodococcoides</taxon>
    </lineage>
</organism>
<feature type="transmembrane region" description="Helical" evidence="2">
    <location>
        <begin position="244"/>
        <end position="262"/>
    </location>
</feature>
<keyword evidence="4" id="KW-1185">Reference proteome</keyword>
<feature type="transmembrane region" description="Helical" evidence="2">
    <location>
        <begin position="401"/>
        <end position="418"/>
    </location>
</feature>
<feature type="transmembrane region" description="Helical" evidence="2">
    <location>
        <begin position="327"/>
        <end position="348"/>
    </location>
</feature>
<feature type="transmembrane region" description="Helical" evidence="2">
    <location>
        <begin position="560"/>
        <end position="582"/>
    </location>
</feature>
<feature type="transmembrane region" description="Helical" evidence="2">
    <location>
        <begin position="588"/>
        <end position="606"/>
    </location>
</feature>
<gene>
    <name evidence="3" type="ORF">SAMN05421642_108152</name>
</gene>
<dbReference type="Pfam" id="PF10101">
    <property type="entry name" value="DUF2339"/>
    <property type="match status" value="1"/>
</dbReference>
<sequence length="612" mass="63020">MTTPRGNGVDPQLVARLSGQFLTLGEHLRQVSGDLNALHTQLVVQPAQQVPARPQPMPQPVPQARPTPQPQPVPQPQFQPRPSPSVAAYTSRPTPSPKEPWWQRDGVISRLLAVAGAGVTLIGVVMLLVLAAQAGWFGPELRVGAGAVLSVGLIAVGARVFGRPGGRVGGIAVAATGIAGLYLDVVAVTSIYGWLHPVLGLSVAFGIAAAGVALAVSWRSQPMAALILVGVTVCAPVVTDGLSLPLIAFFTVMLLAGFPAQLGRDWPILNLVRTVPVVVVLLIGIARGVTWSLSWENAVQLLVAAAIVFAFGLGSSVELLRRNVADAMASAMIGVVAVPMLAVGALFAPWTHTLVEAVVALMCVVTIALAHWLPTLTRLVLGTVGAIALLQAVLVPTSADLRPAALLVVAAGMIAAAWQMSSKATYWFGAAFAALGALGFLVVAPPDALMDSDYAAGDIGVVIAGVLLTAAMIGLVLVARHLSIANNNLEACWVLAGIVSLYAMTSATVSLGVAALGVAALGGSEGFVAGHCAATIEWMAIAMALLALGLRSEKYAHTALLAGLSLTAAAVAKLFLFDLVALDGLFRVSAFIVVGLLLLFAGTRYAKVFAER</sequence>
<keyword evidence="2" id="KW-0812">Transmembrane</keyword>
<dbReference type="InterPro" id="IPR019286">
    <property type="entry name" value="DUF2339_TM"/>
</dbReference>
<dbReference type="PANTHER" id="PTHR38434:SF1">
    <property type="entry name" value="BLL2549 PROTEIN"/>
    <property type="match status" value="1"/>
</dbReference>